<sequence>MYNRSANYYRVLAYRFRGRYILLSSSSIVTLVVRLSKMMLPATPLLVSVMRSCS</sequence>
<reference evidence="3" key="1">
    <citation type="submission" date="2014-09" db="EMBL/GenBank/DDBJ databases">
        <authorList>
            <person name="Sharma Rahul"/>
            <person name="Thines Marco"/>
        </authorList>
    </citation>
    <scope>NUCLEOTIDE SEQUENCE [LARGE SCALE GENOMIC DNA]</scope>
</reference>
<protein>
    <submittedName>
        <fullName evidence="2">Uncharacterized protein</fullName>
    </submittedName>
</protein>
<proteinExistence type="predicted"/>
<evidence type="ECO:0000313" key="2">
    <source>
        <dbReference type="EMBL" id="CEG49645.1"/>
    </source>
</evidence>
<keyword evidence="1" id="KW-0812">Transmembrane</keyword>
<dbReference type="AlphaFoldDB" id="A0A0P1B4D3"/>
<dbReference type="RefSeq" id="XP_024586014.1">
    <property type="nucleotide sequence ID" value="XM_024720857.1"/>
</dbReference>
<feature type="transmembrane region" description="Helical" evidence="1">
    <location>
        <begin position="20"/>
        <end position="40"/>
    </location>
</feature>
<organism evidence="2 3">
    <name type="scientific">Plasmopara halstedii</name>
    <name type="common">Downy mildew of sunflower</name>
    <dbReference type="NCBI Taxonomy" id="4781"/>
    <lineage>
        <taxon>Eukaryota</taxon>
        <taxon>Sar</taxon>
        <taxon>Stramenopiles</taxon>
        <taxon>Oomycota</taxon>
        <taxon>Peronosporomycetes</taxon>
        <taxon>Peronosporales</taxon>
        <taxon>Peronosporaceae</taxon>
        <taxon>Plasmopara</taxon>
    </lineage>
</organism>
<evidence type="ECO:0000313" key="3">
    <source>
        <dbReference type="Proteomes" id="UP000054928"/>
    </source>
</evidence>
<keyword evidence="1" id="KW-0472">Membrane</keyword>
<keyword evidence="3" id="KW-1185">Reference proteome</keyword>
<dbReference type="EMBL" id="CCYD01003090">
    <property type="protein sequence ID" value="CEG49645.1"/>
    <property type="molecule type" value="Genomic_DNA"/>
</dbReference>
<evidence type="ECO:0000256" key="1">
    <source>
        <dbReference type="SAM" id="Phobius"/>
    </source>
</evidence>
<dbReference type="GeneID" id="36402453"/>
<name>A0A0P1B4D3_PLAHL</name>
<accession>A0A0P1B4D3</accession>
<keyword evidence="1" id="KW-1133">Transmembrane helix</keyword>
<dbReference type="Proteomes" id="UP000054928">
    <property type="component" value="Unassembled WGS sequence"/>
</dbReference>